<dbReference type="AlphaFoldDB" id="A0A150N458"/>
<gene>
    <name evidence="1" type="ORF">B4114_2810</name>
</gene>
<dbReference type="InterPro" id="IPR029044">
    <property type="entry name" value="Nucleotide-diphossugar_trans"/>
</dbReference>
<reference evidence="1 2" key="1">
    <citation type="submission" date="2016-01" db="EMBL/GenBank/DDBJ databases">
        <title>Draft Genome Sequences of Seven Thermophilic Sporeformers Isolated from Foods.</title>
        <authorList>
            <person name="Berendsen E.M."/>
            <person name="Wells-Bennik M.H."/>
            <person name="Krawcyk A.O."/>
            <person name="De Jong A."/>
            <person name="Holsappel S."/>
            <person name="Eijlander R.T."/>
            <person name="Kuipers O.P."/>
        </authorList>
    </citation>
    <scope>NUCLEOTIDE SEQUENCE [LARGE SCALE GENOMIC DNA]</scope>
    <source>
        <strain evidence="1 2">B4114</strain>
    </source>
</reference>
<comment type="caution">
    <text evidence="1">The sequence shown here is derived from an EMBL/GenBank/DDBJ whole genome shotgun (WGS) entry which is preliminary data.</text>
</comment>
<dbReference type="PATRIC" id="fig|1422.17.peg.1798"/>
<dbReference type="PANTHER" id="PTHR33604:SF3">
    <property type="entry name" value="OSJNBA0004B13.7 PROTEIN"/>
    <property type="match status" value="1"/>
</dbReference>
<dbReference type="Proteomes" id="UP000075517">
    <property type="component" value="Unassembled WGS sequence"/>
</dbReference>
<name>A0A150N458_GEOSE</name>
<protein>
    <recommendedName>
        <fullName evidence="3">Glycosyltransferase 2-like domain-containing protein</fullName>
    </recommendedName>
</protein>
<dbReference type="SUPFAM" id="SSF53448">
    <property type="entry name" value="Nucleotide-diphospho-sugar transferases"/>
    <property type="match status" value="1"/>
</dbReference>
<sequence length="401" mass="47764">MKALEDNIAIIVIAYNRPVSLKRVLSSLNNAIYNEDENIKLIISIDKGDSIENSEVVRIAENFHWRYGEKIVIQHKENLGLRNHVLKCGDLTEIYENVVILEDDLYVSRYFYDYLKKSLEYYKNQSEIAGISLYSHQFNESASLPFMPIKDDYDVFFMQIPSSWGQLFTRKQWKEFRNWYELNKTKPLLVSEGVPKNVVDWPDSSWKKYFQKYMIETKKYFVYPYVSHSTNFGDVGKHFWKDSKTFQVPLSREKRVNYRFCNINETISVYDAYCENENIFKFLNLNKLDLEVDLYGIKAPYTKKKYLLTTQVLNFKKVDSFGLSLRPMEENVIRNIKGNEIFLYDTTKKEKNSNKFLKVKSNLNKFEYFYPGLNIEKSFTYTFNPCNLLQIIKYLRKKLLK</sequence>
<evidence type="ECO:0000313" key="2">
    <source>
        <dbReference type="Proteomes" id="UP000075517"/>
    </source>
</evidence>
<proteinExistence type="predicted"/>
<accession>A0A150N458</accession>
<dbReference type="CDD" id="cd00761">
    <property type="entry name" value="Glyco_tranf_GTA_type"/>
    <property type="match status" value="1"/>
</dbReference>
<evidence type="ECO:0008006" key="3">
    <source>
        <dbReference type="Google" id="ProtNLM"/>
    </source>
</evidence>
<dbReference type="PANTHER" id="PTHR33604">
    <property type="entry name" value="OSJNBA0004B13.7 PROTEIN"/>
    <property type="match status" value="1"/>
</dbReference>
<organism evidence="1 2">
    <name type="scientific">Geobacillus stearothermophilus</name>
    <name type="common">Bacillus stearothermophilus</name>
    <dbReference type="NCBI Taxonomy" id="1422"/>
    <lineage>
        <taxon>Bacteria</taxon>
        <taxon>Bacillati</taxon>
        <taxon>Bacillota</taxon>
        <taxon>Bacilli</taxon>
        <taxon>Bacillales</taxon>
        <taxon>Anoxybacillaceae</taxon>
        <taxon>Geobacillus</taxon>
    </lineage>
</organism>
<evidence type="ECO:0000313" key="1">
    <source>
        <dbReference type="EMBL" id="KYD31444.1"/>
    </source>
</evidence>
<dbReference type="EMBL" id="LQYY01000144">
    <property type="protein sequence ID" value="KYD31444.1"/>
    <property type="molecule type" value="Genomic_DNA"/>
</dbReference>
<dbReference type="Gene3D" id="3.90.550.10">
    <property type="entry name" value="Spore Coat Polysaccharide Biosynthesis Protein SpsA, Chain A"/>
    <property type="match status" value="1"/>
</dbReference>
<dbReference type="RefSeq" id="WP_061581003.1">
    <property type="nucleotide sequence ID" value="NZ_LQYY01000144.1"/>
</dbReference>